<dbReference type="InterPro" id="IPR002104">
    <property type="entry name" value="Integrase_catalytic"/>
</dbReference>
<evidence type="ECO:0000313" key="5">
    <source>
        <dbReference type="Proteomes" id="UP000731907"/>
    </source>
</evidence>
<dbReference type="Gene3D" id="1.10.443.10">
    <property type="entry name" value="Intergrase catalytic core"/>
    <property type="match status" value="1"/>
</dbReference>
<name>A0ABS6J779_9RHOB</name>
<proteinExistence type="predicted"/>
<organism evidence="4 5">
    <name type="scientific">Paragemmobacter amnigenus</name>
    <dbReference type="NCBI Taxonomy" id="2852097"/>
    <lineage>
        <taxon>Bacteria</taxon>
        <taxon>Pseudomonadati</taxon>
        <taxon>Pseudomonadota</taxon>
        <taxon>Alphaproteobacteria</taxon>
        <taxon>Rhodobacterales</taxon>
        <taxon>Paracoccaceae</taxon>
        <taxon>Paragemmobacter</taxon>
    </lineage>
</organism>
<dbReference type="Gene3D" id="1.10.150.130">
    <property type="match status" value="1"/>
</dbReference>
<protein>
    <submittedName>
        <fullName evidence="4">Tyrosine-type recombinase/integrase</fullName>
    </submittedName>
</protein>
<sequence length="329" mass="36653">MNEFEAISHDTEERLARSVAVLNAGTDEREVLIAEYKRRADQAFAPSTRRSRAVMMRVLERYFSELGLSTTPPLSPFHVARMIDDLSPIYAIGTIECLLSAVTELHRASFLRSPRNHPIVKLAFMAARKHYSKPSKQAPPICRKDIMDAIAKMGQSRLHVRDKAVLLVAADSWCRSSELAALRMHDMVLQQDGSAILRIMRSKTDRYSSGGFAYLSIEAVNAVQDWQRLAKLTPPEPMFITSYDNGCRKPLLSVTFTQILRRATGRKDVSSHSTRVGGVHDAMKIGCDMGSIIMSGRWKSAEMPARYGSQFLVGQSASARIAAAHRNST</sequence>
<comment type="caution">
    <text evidence="4">The sequence shown here is derived from an EMBL/GenBank/DDBJ whole genome shotgun (WGS) entry which is preliminary data.</text>
</comment>
<reference evidence="4 5" key="1">
    <citation type="submission" date="2021-06" db="EMBL/GenBank/DDBJ databases">
        <title>Rhodobacteraceae bacterium strain HSP-20.</title>
        <authorList>
            <person name="Chen W.-M."/>
        </authorList>
    </citation>
    <scope>NUCLEOTIDE SEQUENCE [LARGE SCALE GENOMIC DNA]</scope>
    <source>
        <strain evidence="4 5">HSP-20</strain>
    </source>
</reference>
<keyword evidence="2" id="KW-0233">DNA recombination</keyword>
<dbReference type="InterPro" id="IPR010998">
    <property type="entry name" value="Integrase_recombinase_N"/>
</dbReference>
<evidence type="ECO:0000259" key="3">
    <source>
        <dbReference type="PROSITE" id="PS51898"/>
    </source>
</evidence>
<dbReference type="InterPro" id="IPR011010">
    <property type="entry name" value="DNA_brk_join_enz"/>
</dbReference>
<gene>
    <name evidence="4" type="ORF">GU927_017275</name>
</gene>
<evidence type="ECO:0000256" key="1">
    <source>
        <dbReference type="ARBA" id="ARBA00023125"/>
    </source>
</evidence>
<dbReference type="PROSITE" id="PS51898">
    <property type="entry name" value="TYR_RECOMBINASE"/>
    <property type="match status" value="1"/>
</dbReference>
<evidence type="ECO:0000256" key="2">
    <source>
        <dbReference type="ARBA" id="ARBA00023172"/>
    </source>
</evidence>
<feature type="domain" description="Tyr recombinase" evidence="3">
    <location>
        <begin position="132"/>
        <end position="326"/>
    </location>
</feature>
<dbReference type="RefSeq" id="WP_161763712.1">
    <property type="nucleotide sequence ID" value="NZ_JAAATX020000013.1"/>
</dbReference>
<dbReference type="SUPFAM" id="SSF56349">
    <property type="entry name" value="DNA breaking-rejoining enzymes"/>
    <property type="match status" value="1"/>
</dbReference>
<dbReference type="EMBL" id="JAAATX020000013">
    <property type="protein sequence ID" value="MBU9699598.1"/>
    <property type="molecule type" value="Genomic_DNA"/>
</dbReference>
<dbReference type="Pfam" id="PF00589">
    <property type="entry name" value="Phage_integrase"/>
    <property type="match status" value="1"/>
</dbReference>
<dbReference type="Proteomes" id="UP000731907">
    <property type="component" value="Unassembled WGS sequence"/>
</dbReference>
<dbReference type="SUPFAM" id="SSF47823">
    <property type="entry name" value="lambda integrase-like, N-terminal domain"/>
    <property type="match status" value="1"/>
</dbReference>
<dbReference type="InterPro" id="IPR013762">
    <property type="entry name" value="Integrase-like_cat_sf"/>
</dbReference>
<accession>A0ABS6J779</accession>
<keyword evidence="1" id="KW-0238">DNA-binding</keyword>
<keyword evidence="5" id="KW-1185">Reference proteome</keyword>
<evidence type="ECO:0000313" key="4">
    <source>
        <dbReference type="EMBL" id="MBU9699598.1"/>
    </source>
</evidence>